<dbReference type="RefSeq" id="WP_123781620.1">
    <property type="nucleotide sequence ID" value="NZ_RKIK01000018.1"/>
</dbReference>
<feature type="transmembrane region" description="Helical" evidence="1">
    <location>
        <begin position="112"/>
        <end position="132"/>
    </location>
</feature>
<name>A0A3N3E216_9VIBR</name>
<organism evidence="2 3">
    <name type="scientific">Vibrio ponticus</name>
    <dbReference type="NCBI Taxonomy" id="265668"/>
    <lineage>
        <taxon>Bacteria</taxon>
        <taxon>Pseudomonadati</taxon>
        <taxon>Pseudomonadota</taxon>
        <taxon>Gammaproteobacteria</taxon>
        <taxon>Vibrionales</taxon>
        <taxon>Vibrionaceae</taxon>
        <taxon>Vibrio</taxon>
    </lineage>
</organism>
<evidence type="ECO:0000256" key="1">
    <source>
        <dbReference type="SAM" id="Phobius"/>
    </source>
</evidence>
<dbReference type="EMBL" id="RKIK01000018">
    <property type="protein sequence ID" value="ROV60669.1"/>
    <property type="molecule type" value="Genomic_DNA"/>
</dbReference>
<keyword evidence="1" id="KW-1133">Transmembrane helix</keyword>
<accession>A0A3N3E216</accession>
<sequence length="141" mass="15528">MNRNLIMAAISCFLAALAHIGCIFFGADWYRFFGAGEEMAQMAEQGLWYPTVVTLTISLALTTWGIFALSGAGVIRKLPFTKYVLVIIASVFIVRAVAFVALMPRFPENSLVFWLVSSSICLVIGLLFAIGVGQQWRTLNN</sequence>
<keyword evidence="1" id="KW-0472">Membrane</keyword>
<evidence type="ECO:0000313" key="2">
    <source>
        <dbReference type="EMBL" id="ROV60669.1"/>
    </source>
</evidence>
<feature type="transmembrane region" description="Helical" evidence="1">
    <location>
        <begin position="47"/>
        <end position="71"/>
    </location>
</feature>
<proteinExistence type="predicted"/>
<comment type="caution">
    <text evidence="2">The sequence shown here is derived from an EMBL/GenBank/DDBJ whole genome shotgun (WGS) entry which is preliminary data.</text>
</comment>
<feature type="transmembrane region" description="Helical" evidence="1">
    <location>
        <begin position="5"/>
        <end position="27"/>
    </location>
</feature>
<keyword evidence="1" id="KW-0812">Transmembrane</keyword>
<protein>
    <submittedName>
        <fullName evidence="2">Uncharacterized protein</fullName>
    </submittedName>
</protein>
<feature type="transmembrane region" description="Helical" evidence="1">
    <location>
        <begin position="83"/>
        <end position="106"/>
    </location>
</feature>
<evidence type="ECO:0000313" key="3">
    <source>
        <dbReference type="Proteomes" id="UP000278792"/>
    </source>
</evidence>
<dbReference type="Proteomes" id="UP000278792">
    <property type="component" value="Unassembled WGS sequence"/>
</dbReference>
<reference evidence="2 3" key="1">
    <citation type="submission" date="2018-11" db="EMBL/GenBank/DDBJ databases">
        <title>Vibrio ponticus strain CAIM 1751 pathogenic for the snapper Lutjanus guttatus.</title>
        <authorList>
            <person name="Soto-Rodriguez S."/>
            <person name="Lozano-Olvera R."/>
            <person name="Gomez-Gil B."/>
        </authorList>
    </citation>
    <scope>NUCLEOTIDE SEQUENCE [LARGE SCALE GENOMIC DNA]</scope>
    <source>
        <strain evidence="2 3">CAIM 1751</strain>
    </source>
</reference>
<dbReference type="AlphaFoldDB" id="A0A3N3E216"/>
<gene>
    <name evidence="2" type="ORF">EGH82_08405</name>
</gene>